<dbReference type="SUPFAM" id="SSF55961">
    <property type="entry name" value="Bet v1-like"/>
    <property type="match status" value="1"/>
</dbReference>
<proteinExistence type="predicted"/>
<evidence type="ECO:0000313" key="2">
    <source>
        <dbReference type="Proteomes" id="UP000320338"/>
    </source>
</evidence>
<sequence length="134" mass="14266">MGDHERSTTVDAEPGVLFDYLSDVENLPHYFAAMRSAEPAGGDQVHTVADVDGTTREGDAWFVAERDSRTIRWGAPGPHDYSGELAVEGSGAGSQVTVRLHTEHVDGPAIDRGLDETLAAIKRNVEQGADPAAP</sequence>
<dbReference type="InterPro" id="IPR023393">
    <property type="entry name" value="START-like_dom_sf"/>
</dbReference>
<evidence type="ECO:0008006" key="3">
    <source>
        <dbReference type="Google" id="ProtNLM"/>
    </source>
</evidence>
<dbReference type="Pfam" id="PF10604">
    <property type="entry name" value="Polyketide_cyc2"/>
    <property type="match status" value="1"/>
</dbReference>
<dbReference type="Proteomes" id="UP000320338">
    <property type="component" value="Unassembled WGS sequence"/>
</dbReference>
<dbReference type="AlphaFoldDB" id="A0A4Y3WJ66"/>
<dbReference type="Gene3D" id="3.30.530.20">
    <property type="match status" value="1"/>
</dbReference>
<dbReference type="EMBL" id="BJNG01000011">
    <property type="protein sequence ID" value="GEC18814.1"/>
    <property type="molecule type" value="Genomic_DNA"/>
</dbReference>
<dbReference type="RefSeq" id="WP_141277434.1">
    <property type="nucleotide sequence ID" value="NZ_BAAARZ010000011.1"/>
</dbReference>
<name>A0A4Y3WJ66_9PSEU</name>
<evidence type="ECO:0000313" key="1">
    <source>
        <dbReference type="EMBL" id="GEC18814.1"/>
    </source>
</evidence>
<comment type="caution">
    <text evidence="1">The sequence shown here is derived from an EMBL/GenBank/DDBJ whole genome shotgun (WGS) entry which is preliminary data.</text>
</comment>
<accession>A0A4Y3WJ66</accession>
<keyword evidence="2" id="KW-1185">Reference proteome</keyword>
<gene>
    <name evidence="1" type="ORF">PHY01_10970</name>
</gene>
<dbReference type="OrthoDB" id="5244508at2"/>
<organism evidence="1 2">
    <name type="scientific">Pseudonocardia hydrocarbonoxydans</name>
    <dbReference type="NCBI Taxonomy" id="76726"/>
    <lineage>
        <taxon>Bacteria</taxon>
        <taxon>Bacillati</taxon>
        <taxon>Actinomycetota</taxon>
        <taxon>Actinomycetes</taxon>
        <taxon>Pseudonocardiales</taxon>
        <taxon>Pseudonocardiaceae</taxon>
        <taxon>Pseudonocardia</taxon>
    </lineage>
</organism>
<protein>
    <recommendedName>
        <fullName evidence="3">Cyclase</fullName>
    </recommendedName>
</protein>
<dbReference type="InterPro" id="IPR019587">
    <property type="entry name" value="Polyketide_cyclase/dehydratase"/>
</dbReference>
<reference evidence="1 2" key="1">
    <citation type="submission" date="2019-06" db="EMBL/GenBank/DDBJ databases">
        <title>Whole genome shotgun sequence of Pseudonocardia hydrocarbonoxydans NBRC 14498.</title>
        <authorList>
            <person name="Hosoyama A."/>
            <person name="Uohara A."/>
            <person name="Ohji S."/>
            <person name="Ichikawa N."/>
        </authorList>
    </citation>
    <scope>NUCLEOTIDE SEQUENCE [LARGE SCALE GENOMIC DNA]</scope>
    <source>
        <strain evidence="1 2">NBRC 14498</strain>
    </source>
</reference>